<protein>
    <recommendedName>
        <fullName evidence="9">Flippase-like domain-containing protein</fullName>
    </recommendedName>
</protein>
<keyword evidence="8" id="KW-1185">Reference proteome</keyword>
<evidence type="ECO:0000313" key="7">
    <source>
        <dbReference type="EMBL" id="QDT36598.1"/>
    </source>
</evidence>
<sequence>MRILKIGAGVGLTILCLWLAFRGTSPANVAAKLAGADYRTVPIMLGLLAVVFAMKTYRWALILRPLARLSSREVFPALIIGFMGNNIYPLRLGEGMRCLVLAKQYPVSAVGVLSTLFLERVLDVTSVLILLLVSLTALPDLQDAIGGAGLLTAVWTAAIAITIAVAFMILYVFRTDYFIRAAEKVIEVLPFVPESSKVRVEGLLEAGSLGMGTLRDPVLATQIVALSLGQWVVVSATAYTALRAFDIDVGVAASLMVNSVTALGVAAPSAPGFFGIVQYCFRLCLTPLGVSAENAVAASWYYHLCHYVPVTVVGLFFLHRVGMSLSRLSEAVEKEGEELNSELESMQKTSAHGDIRRVDYAETIANSSVAINFESHINMGEQPAPKNDISL</sequence>
<evidence type="ECO:0008006" key="9">
    <source>
        <dbReference type="Google" id="ProtNLM"/>
    </source>
</evidence>
<dbReference type="RefSeq" id="WP_145362791.1">
    <property type="nucleotide sequence ID" value="NZ_CP036268.1"/>
</dbReference>
<evidence type="ECO:0000256" key="4">
    <source>
        <dbReference type="ARBA" id="ARBA00022989"/>
    </source>
</evidence>
<dbReference type="EMBL" id="CP036268">
    <property type="protein sequence ID" value="QDT36598.1"/>
    <property type="molecule type" value="Genomic_DNA"/>
</dbReference>
<accession>A0A517QYC8</accession>
<feature type="transmembrane region" description="Helical" evidence="6">
    <location>
        <begin position="112"/>
        <end position="138"/>
    </location>
</feature>
<reference evidence="7 8" key="1">
    <citation type="submission" date="2019-02" db="EMBL/GenBank/DDBJ databases">
        <title>Deep-cultivation of Planctomycetes and their phenomic and genomic characterization uncovers novel biology.</title>
        <authorList>
            <person name="Wiegand S."/>
            <person name="Jogler M."/>
            <person name="Boedeker C."/>
            <person name="Pinto D."/>
            <person name="Vollmers J."/>
            <person name="Rivas-Marin E."/>
            <person name="Kohn T."/>
            <person name="Peeters S.H."/>
            <person name="Heuer A."/>
            <person name="Rast P."/>
            <person name="Oberbeckmann S."/>
            <person name="Bunk B."/>
            <person name="Jeske O."/>
            <person name="Meyerdierks A."/>
            <person name="Storesund J.E."/>
            <person name="Kallscheuer N."/>
            <person name="Luecker S."/>
            <person name="Lage O.M."/>
            <person name="Pohl T."/>
            <person name="Merkel B.J."/>
            <person name="Hornburger P."/>
            <person name="Mueller R.-W."/>
            <person name="Bruemmer F."/>
            <person name="Labrenz M."/>
            <person name="Spormann A.M."/>
            <person name="Op den Camp H."/>
            <person name="Overmann J."/>
            <person name="Amann R."/>
            <person name="Jetten M.S.M."/>
            <person name="Mascher T."/>
            <person name="Medema M.H."/>
            <person name="Devos D.P."/>
            <person name="Kaster A.-K."/>
            <person name="Ovreas L."/>
            <person name="Rohde M."/>
            <person name="Galperin M.Y."/>
            <person name="Jogler C."/>
        </authorList>
    </citation>
    <scope>NUCLEOTIDE SEQUENCE [LARGE SCALE GENOMIC DNA]</scope>
    <source>
        <strain evidence="7 8">Pan189</strain>
    </source>
</reference>
<evidence type="ECO:0000256" key="3">
    <source>
        <dbReference type="ARBA" id="ARBA00022692"/>
    </source>
</evidence>
<feature type="transmembrane region" description="Helical" evidence="6">
    <location>
        <begin position="150"/>
        <end position="173"/>
    </location>
</feature>
<dbReference type="KEGG" id="svp:Pan189_09580"/>
<evidence type="ECO:0000256" key="1">
    <source>
        <dbReference type="ARBA" id="ARBA00004651"/>
    </source>
</evidence>
<dbReference type="AlphaFoldDB" id="A0A517QYC8"/>
<evidence type="ECO:0000256" key="2">
    <source>
        <dbReference type="ARBA" id="ARBA00022475"/>
    </source>
</evidence>
<dbReference type="OrthoDB" id="9786506at2"/>
<evidence type="ECO:0000313" key="8">
    <source>
        <dbReference type="Proteomes" id="UP000317318"/>
    </source>
</evidence>
<organism evidence="7 8">
    <name type="scientific">Stratiformator vulcanicus</name>
    <dbReference type="NCBI Taxonomy" id="2527980"/>
    <lineage>
        <taxon>Bacteria</taxon>
        <taxon>Pseudomonadati</taxon>
        <taxon>Planctomycetota</taxon>
        <taxon>Planctomycetia</taxon>
        <taxon>Planctomycetales</taxon>
        <taxon>Planctomycetaceae</taxon>
        <taxon>Stratiformator</taxon>
    </lineage>
</organism>
<dbReference type="Pfam" id="PF03706">
    <property type="entry name" value="LPG_synthase_TM"/>
    <property type="match status" value="1"/>
</dbReference>
<keyword evidence="3 6" id="KW-0812">Transmembrane</keyword>
<name>A0A517QYC8_9PLAN</name>
<dbReference type="InterPro" id="IPR022791">
    <property type="entry name" value="L-PG_synthase/AglD"/>
</dbReference>
<comment type="subcellular location">
    <subcellularLocation>
        <location evidence="1">Cell membrane</location>
        <topology evidence="1">Multi-pass membrane protein</topology>
    </subcellularLocation>
</comment>
<feature type="transmembrane region" description="Helical" evidence="6">
    <location>
        <begin position="300"/>
        <end position="318"/>
    </location>
</feature>
<dbReference type="GO" id="GO:0005886">
    <property type="term" value="C:plasma membrane"/>
    <property type="evidence" value="ECO:0007669"/>
    <property type="project" value="UniProtKB-SubCell"/>
</dbReference>
<feature type="transmembrane region" description="Helical" evidence="6">
    <location>
        <begin position="219"/>
        <end position="242"/>
    </location>
</feature>
<feature type="transmembrane region" description="Helical" evidence="6">
    <location>
        <begin position="249"/>
        <end position="267"/>
    </location>
</feature>
<dbReference type="PANTHER" id="PTHR39087:SF2">
    <property type="entry name" value="UPF0104 MEMBRANE PROTEIN MJ1595"/>
    <property type="match status" value="1"/>
</dbReference>
<gene>
    <name evidence="7" type="ORF">Pan189_09580</name>
</gene>
<dbReference type="PANTHER" id="PTHR39087">
    <property type="entry name" value="UPF0104 MEMBRANE PROTEIN MJ1595"/>
    <property type="match status" value="1"/>
</dbReference>
<keyword evidence="2" id="KW-1003">Cell membrane</keyword>
<dbReference type="NCBIfam" id="TIGR00374">
    <property type="entry name" value="flippase-like domain"/>
    <property type="match status" value="1"/>
</dbReference>
<keyword evidence="5 6" id="KW-0472">Membrane</keyword>
<keyword evidence="4 6" id="KW-1133">Transmembrane helix</keyword>
<feature type="transmembrane region" description="Helical" evidence="6">
    <location>
        <begin position="41"/>
        <end position="62"/>
    </location>
</feature>
<proteinExistence type="predicted"/>
<dbReference type="Proteomes" id="UP000317318">
    <property type="component" value="Chromosome"/>
</dbReference>
<evidence type="ECO:0000256" key="5">
    <source>
        <dbReference type="ARBA" id="ARBA00023136"/>
    </source>
</evidence>
<evidence type="ECO:0000256" key="6">
    <source>
        <dbReference type="SAM" id="Phobius"/>
    </source>
</evidence>